<dbReference type="SUPFAM" id="SSF48256">
    <property type="entry name" value="Citrate synthase"/>
    <property type="match status" value="1"/>
</dbReference>
<dbReference type="GO" id="GO:0016829">
    <property type="term" value="F:lyase activity"/>
    <property type="evidence" value="ECO:0007669"/>
    <property type="project" value="UniProtKB-KW"/>
</dbReference>
<sequence>MSDIDKADVVHTRIWREEPEPGNDFATRAAYVRGYDVYGQMLGRASWIQMLVLLLRDELPSSEQLQALETLAVGLANPGPRDPSVHAAMCGGVGGSAAAASLMAALAVGAGRTGGARDVLDAIRMWSDCGMSVDAWQANGGPRASDPVEAFPDREHTPGFDPNGTVTPTVVRQLLAAVASGAQTPRTTWLHANLDALTHAIGKPLAMSGVAAALFADLGFTGPEGEMLFLLLRLPGAAAHALEQQHHGYRRFPFYQIDLQSEQAP</sequence>
<name>A0A4Y9RUM7_9BURK</name>
<dbReference type="AlphaFoldDB" id="A0A4Y9RUM7"/>
<proteinExistence type="predicted"/>
<reference evidence="1 2" key="1">
    <citation type="submission" date="2019-03" db="EMBL/GenBank/DDBJ databases">
        <title>Draft Genome Sequence of Massilia arenosa sp. nov., a Novel Massilia Species Isolated from a Sandy-loam Maize Soil.</title>
        <authorList>
            <person name="Raths R."/>
            <person name="Peta V."/>
            <person name="Bucking H."/>
        </authorList>
    </citation>
    <scope>NUCLEOTIDE SEQUENCE [LARGE SCALE GENOMIC DNA]</scope>
    <source>
        <strain evidence="1 2">MC02</strain>
    </source>
</reference>
<dbReference type="EMBL" id="SPVF01000257">
    <property type="protein sequence ID" value="TFW11535.1"/>
    <property type="molecule type" value="Genomic_DNA"/>
</dbReference>
<keyword evidence="1" id="KW-0456">Lyase</keyword>
<evidence type="ECO:0000313" key="2">
    <source>
        <dbReference type="Proteomes" id="UP000298438"/>
    </source>
</evidence>
<gene>
    <name evidence="1" type="ORF">E4L96_21010</name>
</gene>
<organism evidence="1 2">
    <name type="scientific">Zemynaea arenosa</name>
    <dbReference type="NCBI Taxonomy" id="2561931"/>
    <lineage>
        <taxon>Bacteria</taxon>
        <taxon>Pseudomonadati</taxon>
        <taxon>Pseudomonadota</taxon>
        <taxon>Betaproteobacteria</taxon>
        <taxon>Burkholderiales</taxon>
        <taxon>Oxalobacteraceae</taxon>
        <taxon>Telluria group</taxon>
        <taxon>Zemynaea</taxon>
    </lineage>
</organism>
<dbReference type="RefSeq" id="WP_135209171.1">
    <property type="nucleotide sequence ID" value="NZ_SPVF01000257.1"/>
</dbReference>
<accession>A0A4Y9RUM7</accession>
<evidence type="ECO:0000313" key="1">
    <source>
        <dbReference type="EMBL" id="TFW11535.1"/>
    </source>
</evidence>
<comment type="caution">
    <text evidence="1">The sequence shown here is derived from an EMBL/GenBank/DDBJ whole genome shotgun (WGS) entry which is preliminary data.</text>
</comment>
<dbReference type="Proteomes" id="UP000298438">
    <property type="component" value="Unassembled WGS sequence"/>
</dbReference>
<dbReference type="GO" id="GO:0046912">
    <property type="term" value="F:acyltransferase activity, acyl groups converted into alkyl on transfer"/>
    <property type="evidence" value="ECO:0007669"/>
    <property type="project" value="InterPro"/>
</dbReference>
<dbReference type="OrthoDB" id="8717683at2"/>
<protein>
    <submittedName>
        <fullName evidence="1">Citryl-CoA lyase</fullName>
    </submittedName>
</protein>
<keyword evidence="2" id="KW-1185">Reference proteome</keyword>
<dbReference type="InterPro" id="IPR036969">
    <property type="entry name" value="Citrate_synthase_sf"/>
</dbReference>